<dbReference type="EMBL" id="LJIJ01000463">
    <property type="protein sequence ID" value="ODM97212.1"/>
    <property type="molecule type" value="Genomic_DNA"/>
</dbReference>
<dbReference type="InterPro" id="IPR002110">
    <property type="entry name" value="Ankyrin_rpt"/>
</dbReference>
<dbReference type="STRING" id="48709.A0A1D2MW66"/>
<dbReference type="Proteomes" id="UP000094527">
    <property type="component" value="Unassembled WGS sequence"/>
</dbReference>
<reference evidence="2 3" key="1">
    <citation type="journal article" date="2016" name="Genome Biol. Evol.">
        <title>Gene Family Evolution Reflects Adaptation to Soil Environmental Stressors in the Genome of the Collembolan Orchesella cincta.</title>
        <authorList>
            <person name="Faddeeva-Vakhrusheva A."/>
            <person name="Derks M.F."/>
            <person name="Anvar S.Y."/>
            <person name="Agamennone V."/>
            <person name="Suring W."/>
            <person name="Smit S."/>
            <person name="van Straalen N.M."/>
            <person name="Roelofs D."/>
        </authorList>
    </citation>
    <scope>NUCLEOTIDE SEQUENCE [LARGE SCALE GENOMIC DNA]</scope>
    <source>
        <tissue evidence="2">Mixed pool</tissue>
    </source>
</reference>
<keyword evidence="3" id="KW-1185">Reference proteome</keyword>
<gene>
    <name evidence="2" type="ORF">Ocin01_09471</name>
</gene>
<accession>A0A1D2MW66</accession>
<dbReference type="Pfam" id="PF12796">
    <property type="entry name" value="Ank_2"/>
    <property type="match status" value="1"/>
</dbReference>
<dbReference type="AlphaFoldDB" id="A0A1D2MW66"/>
<comment type="caution">
    <text evidence="2">The sequence shown here is derived from an EMBL/GenBank/DDBJ whole genome shotgun (WGS) entry which is preliminary data.</text>
</comment>
<feature type="region of interest" description="Disordered" evidence="1">
    <location>
        <begin position="85"/>
        <end position="225"/>
    </location>
</feature>
<protein>
    <submittedName>
        <fullName evidence="2">Uncharacterized protein</fullName>
    </submittedName>
</protein>
<feature type="compositionally biased region" description="Basic and acidic residues" evidence="1">
    <location>
        <begin position="189"/>
        <end position="206"/>
    </location>
</feature>
<organism evidence="2 3">
    <name type="scientific">Orchesella cincta</name>
    <name type="common">Springtail</name>
    <name type="synonym">Podura cincta</name>
    <dbReference type="NCBI Taxonomy" id="48709"/>
    <lineage>
        <taxon>Eukaryota</taxon>
        <taxon>Metazoa</taxon>
        <taxon>Ecdysozoa</taxon>
        <taxon>Arthropoda</taxon>
        <taxon>Hexapoda</taxon>
        <taxon>Collembola</taxon>
        <taxon>Entomobryomorpha</taxon>
        <taxon>Entomobryoidea</taxon>
        <taxon>Orchesellidae</taxon>
        <taxon>Orchesellinae</taxon>
        <taxon>Orchesella</taxon>
    </lineage>
</organism>
<dbReference type="PANTHER" id="PTHR24172:SF4">
    <property type="entry name" value="ANK_REP_REGION DOMAIN-CONTAINING PROTEIN"/>
    <property type="match status" value="1"/>
</dbReference>
<dbReference type="OMA" id="MPFFATE"/>
<evidence type="ECO:0000313" key="3">
    <source>
        <dbReference type="Proteomes" id="UP000094527"/>
    </source>
</evidence>
<dbReference type="InterPro" id="IPR049630">
    <property type="entry name" value="DYDC-like_DD"/>
</dbReference>
<proteinExistence type="predicted"/>
<dbReference type="SUPFAM" id="SSF48403">
    <property type="entry name" value="Ankyrin repeat"/>
    <property type="match status" value="1"/>
</dbReference>
<evidence type="ECO:0000256" key="1">
    <source>
        <dbReference type="SAM" id="MobiDB-lite"/>
    </source>
</evidence>
<dbReference type="PANTHER" id="PTHR24172">
    <property type="entry name" value="ANK_REP_REGION DOMAIN-CONTAINING PROTEIN"/>
    <property type="match status" value="1"/>
</dbReference>
<dbReference type="Gene3D" id="1.20.890.10">
    <property type="entry name" value="cAMP-dependent protein kinase regulatory subunit, dimerization-anchoring domain"/>
    <property type="match status" value="1"/>
</dbReference>
<dbReference type="OrthoDB" id="432281at2759"/>
<dbReference type="Gene3D" id="1.25.40.20">
    <property type="entry name" value="Ankyrin repeat-containing domain"/>
    <property type="match status" value="1"/>
</dbReference>
<name>A0A1D2MW66_ORCCI</name>
<dbReference type="Pfam" id="PF05186">
    <property type="entry name" value="Dpy-30"/>
    <property type="match status" value="1"/>
</dbReference>
<dbReference type="InterPro" id="IPR007858">
    <property type="entry name" value="Dpy-30_motif"/>
</dbReference>
<feature type="non-terminal residue" evidence="2">
    <location>
        <position position="466"/>
    </location>
</feature>
<feature type="compositionally biased region" description="Acidic residues" evidence="1">
    <location>
        <begin position="90"/>
        <end position="106"/>
    </location>
</feature>
<dbReference type="InterPro" id="IPR036770">
    <property type="entry name" value="Ankyrin_rpt-contain_sf"/>
</dbReference>
<dbReference type="CDD" id="cd22966">
    <property type="entry name" value="DD_DYDC-like"/>
    <property type="match status" value="1"/>
</dbReference>
<feature type="compositionally biased region" description="Acidic residues" evidence="1">
    <location>
        <begin position="118"/>
        <end position="129"/>
    </location>
</feature>
<evidence type="ECO:0000313" key="2">
    <source>
        <dbReference type="EMBL" id="ODM97212.1"/>
    </source>
</evidence>
<sequence length="466" mass="51437">MEVEDKVELTSTHTNFPAIWSEEGKYLASVLGDALVKGLTLVSQNRPDDPVEYLAKFLRAYTDGEESGSAVLVIPPVVASAAAAAALSEVNEETDATAPPPEEEQDPPQPEPSAPEEQTAEETQVEENVPETAVESEAAEDLKSEEPAQPSEPEPPADPETNLNEEISDAYEKLEESLEEEEAAAGSFDPEKEERELTALEARSSDQDGEAINPLHNSTRDENGQSVLHFAATRPGGASTIAAFLQNPSVNLAWRDTNMNTARDVGTNLGRAENVRVIDNWVISQAQRNELEILENLLADGYDHVADVEDAAGTHIVEVAEREAWALMLRGVPEFREKIERVHRCIRSGDFEGVKSLVNQDKKLAYAVNPKTGRCALHVAVLLEEVPIVRWLGETVPETLKKGDQLERTCLHYAMGVEKVEKIVRILVRAGAKRVVKDLRDRQPSYYFIHRDEITELQAEERAIVN</sequence>